<dbReference type="AlphaFoldDB" id="A0A1F8BXI7"/>
<keyword evidence="1" id="KW-0812">Transmembrane</keyword>
<evidence type="ECO:0000313" key="2">
    <source>
        <dbReference type="EMBL" id="OGM68813.1"/>
    </source>
</evidence>
<keyword evidence="1" id="KW-0472">Membrane</keyword>
<gene>
    <name evidence="2" type="ORF">A2975_00375</name>
</gene>
<evidence type="ECO:0000256" key="1">
    <source>
        <dbReference type="SAM" id="Phobius"/>
    </source>
</evidence>
<protein>
    <recommendedName>
        <fullName evidence="4">Major facilitator superfamily (MFS) profile domain-containing protein</fullName>
    </recommendedName>
</protein>
<name>A0A1F8BXI7_9BACT</name>
<reference evidence="2 3" key="1">
    <citation type="journal article" date="2016" name="Nat. Commun.">
        <title>Thousands of microbial genomes shed light on interconnected biogeochemical processes in an aquifer system.</title>
        <authorList>
            <person name="Anantharaman K."/>
            <person name="Brown C.T."/>
            <person name="Hug L.A."/>
            <person name="Sharon I."/>
            <person name="Castelle C.J."/>
            <person name="Probst A.J."/>
            <person name="Thomas B.C."/>
            <person name="Singh A."/>
            <person name="Wilkins M.J."/>
            <person name="Karaoz U."/>
            <person name="Brodie E.L."/>
            <person name="Williams K.H."/>
            <person name="Hubbard S.S."/>
            <person name="Banfield J.F."/>
        </authorList>
    </citation>
    <scope>NUCLEOTIDE SEQUENCE [LARGE SCALE GENOMIC DNA]</scope>
</reference>
<evidence type="ECO:0008006" key="4">
    <source>
        <dbReference type="Google" id="ProtNLM"/>
    </source>
</evidence>
<evidence type="ECO:0000313" key="3">
    <source>
        <dbReference type="Proteomes" id="UP000178429"/>
    </source>
</evidence>
<dbReference type="Proteomes" id="UP000178429">
    <property type="component" value="Unassembled WGS sequence"/>
</dbReference>
<dbReference type="EMBL" id="MGHL01000017">
    <property type="protein sequence ID" value="OGM68813.1"/>
    <property type="molecule type" value="Genomic_DNA"/>
</dbReference>
<sequence length="70" mass="7394">MQLTLTTGQYKTLSEFCNDVAKGTALGVILGQNSLSGAAPSIRIAISIFWIAVSLLLLVLALVFSKEAKP</sequence>
<feature type="transmembrane region" description="Helical" evidence="1">
    <location>
        <begin position="44"/>
        <end position="64"/>
    </location>
</feature>
<keyword evidence="1" id="KW-1133">Transmembrane helix</keyword>
<organism evidence="2 3">
    <name type="scientific">Candidatus Woesebacteria bacterium RIFCSPLOWO2_01_FULL_44_14</name>
    <dbReference type="NCBI Taxonomy" id="1802525"/>
    <lineage>
        <taxon>Bacteria</taxon>
        <taxon>Candidatus Woeseibacteriota</taxon>
    </lineage>
</organism>
<comment type="caution">
    <text evidence="2">The sequence shown here is derived from an EMBL/GenBank/DDBJ whole genome shotgun (WGS) entry which is preliminary data.</text>
</comment>
<accession>A0A1F8BXI7</accession>
<proteinExistence type="predicted"/>